<dbReference type="Pfam" id="PF13927">
    <property type="entry name" value="Ig_3"/>
    <property type="match status" value="1"/>
</dbReference>
<evidence type="ECO:0000313" key="14">
    <source>
        <dbReference type="Proteomes" id="UP001318040"/>
    </source>
</evidence>
<evidence type="ECO:0000256" key="2">
    <source>
        <dbReference type="ARBA" id="ARBA00007810"/>
    </source>
</evidence>
<evidence type="ECO:0000256" key="7">
    <source>
        <dbReference type="ARBA" id="ARBA00022989"/>
    </source>
</evidence>
<dbReference type="AlphaFoldDB" id="A0AAJ7UAT8"/>
<reference evidence="15" key="1">
    <citation type="submission" date="2025-08" db="UniProtKB">
        <authorList>
            <consortium name="RefSeq"/>
        </authorList>
    </citation>
    <scope>IDENTIFICATION</scope>
    <source>
        <tissue evidence="15">Sperm</tissue>
    </source>
</reference>
<evidence type="ECO:0000313" key="15">
    <source>
        <dbReference type="RefSeq" id="XP_032833036.1"/>
    </source>
</evidence>
<dbReference type="GO" id="GO:0005912">
    <property type="term" value="C:adherens junction"/>
    <property type="evidence" value="ECO:0007669"/>
    <property type="project" value="TreeGrafter"/>
</dbReference>
<dbReference type="InterPro" id="IPR003598">
    <property type="entry name" value="Ig_sub2"/>
</dbReference>
<keyword evidence="14" id="KW-1185">Reference proteome</keyword>
<gene>
    <name evidence="15" type="primary">LOC116955829</name>
</gene>
<dbReference type="InterPro" id="IPR036179">
    <property type="entry name" value="Ig-like_dom_sf"/>
</dbReference>
<comment type="subcellular location">
    <subcellularLocation>
        <location evidence="1">Membrane</location>
        <topology evidence="1">Single-pass membrane protein</topology>
    </subcellularLocation>
</comment>
<evidence type="ECO:0000256" key="4">
    <source>
        <dbReference type="ARBA" id="ARBA00022729"/>
    </source>
</evidence>
<dbReference type="PANTHER" id="PTHR23277">
    <property type="entry name" value="NECTIN-RELATED"/>
    <property type="match status" value="1"/>
</dbReference>
<comment type="similarity">
    <text evidence="2">Belongs to the nectin family.</text>
</comment>
<evidence type="ECO:0000256" key="12">
    <source>
        <dbReference type="SAM" id="SignalP"/>
    </source>
</evidence>
<dbReference type="PANTHER" id="PTHR23277:SF108">
    <property type="entry name" value="FASCICLIN-3"/>
    <property type="match status" value="1"/>
</dbReference>
<evidence type="ECO:0000256" key="11">
    <source>
        <dbReference type="SAM" id="Phobius"/>
    </source>
</evidence>
<dbReference type="KEGG" id="pmrn:116955829"/>
<evidence type="ECO:0000259" key="13">
    <source>
        <dbReference type="PROSITE" id="PS50835"/>
    </source>
</evidence>
<dbReference type="InterPro" id="IPR013783">
    <property type="entry name" value="Ig-like_fold"/>
</dbReference>
<dbReference type="SMART" id="SM00408">
    <property type="entry name" value="IGc2"/>
    <property type="match status" value="2"/>
</dbReference>
<evidence type="ECO:0000256" key="9">
    <source>
        <dbReference type="ARBA" id="ARBA00023157"/>
    </source>
</evidence>
<dbReference type="SUPFAM" id="SSF48726">
    <property type="entry name" value="Immunoglobulin"/>
    <property type="match status" value="3"/>
</dbReference>
<sequence length="422" mass="45276">METLCFVQRVMIAVQLLLLLSATLGAQSVTSKIDHDSEASGGSGGDAKLRCVYKGSKTARQIMWEKETNQESVYIASRHDDKSHVFDVTLQGRLTFLGQGNNDATILIRTLRASDSGTYICKFMTMTGLLEAKINLIVVVTPEVTLALGPAPLVSGGGASQLAATCVAANGNPAASVAWTLKNVSGSHFHFDAMKVDAGTIIDHKNGTISVTRELRLEPTKEMHKASLACVVTQPGNVNRIEKIVALDVHYKPEVTVSGVTGPMQEGSAKVTLSCRADANPSAKYSWMRNGTHMNGSGHNTLTLDRAVSNSGIYQCIAVNYMGSDAGEIEVNITHAQDGNEPCIIAVAIVVPLMALVAVVGAIYFFRKKGSPVTNRMQHLDERIMNSTETSPPNQEASHYEPLKPHAENAYGKLNHPTYANA</sequence>
<keyword evidence="5" id="KW-0677">Repeat</keyword>
<keyword evidence="8 11" id="KW-0472">Membrane</keyword>
<dbReference type="GO" id="GO:0007156">
    <property type="term" value="P:homophilic cell adhesion via plasma membrane adhesion molecules"/>
    <property type="evidence" value="ECO:0007669"/>
    <property type="project" value="TreeGrafter"/>
</dbReference>
<evidence type="ECO:0000256" key="5">
    <source>
        <dbReference type="ARBA" id="ARBA00022737"/>
    </source>
</evidence>
<dbReference type="Pfam" id="PF08205">
    <property type="entry name" value="C2-set_2"/>
    <property type="match status" value="1"/>
</dbReference>
<dbReference type="GO" id="GO:0007157">
    <property type="term" value="P:heterophilic cell-cell adhesion via plasma membrane cell adhesion molecules"/>
    <property type="evidence" value="ECO:0007669"/>
    <property type="project" value="TreeGrafter"/>
</dbReference>
<evidence type="ECO:0000256" key="8">
    <source>
        <dbReference type="ARBA" id="ARBA00023136"/>
    </source>
</evidence>
<feature type="signal peptide" evidence="12">
    <location>
        <begin position="1"/>
        <end position="25"/>
    </location>
</feature>
<dbReference type="SMART" id="SM00406">
    <property type="entry name" value="IGv"/>
    <property type="match status" value="1"/>
</dbReference>
<feature type="domain" description="Ig-like" evidence="13">
    <location>
        <begin position="142"/>
        <end position="246"/>
    </location>
</feature>
<keyword evidence="10" id="KW-0325">Glycoprotein</keyword>
<dbReference type="Proteomes" id="UP001318040">
    <property type="component" value="Chromosome 62"/>
</dbReference>
<evidence type="ECO:0000256" key="10">
    <source>
        <dbReference type="ARBA" id="ARBA00023180"/>
    </source>
</evidence>
<keyword evidence="7 11" id="KW-1133">Transmembrane helix</keyword>
<keyword evidence="3 11" id="KW-0812">Transmembrane</keyword>
<dbReference type="InterPro" id="IPR013162">
    <property type="entry name" value="CD80_C2-set"/>
</dbReference>
<evidence type="ECO:0000256" key="6">
    <source>
        <dbReference type="ARBA" id="ARBA00022889"/>
    </source>
</evidence>
<dbReference type="InterPro" id="IPR003599">
    <property type="entry name" value="Ig_sub"/>
</dbReference>
<dbReference type="InterPro" id="IPR051427">
    <property type="entry name" value="Nectin/Nectin-like"/>
</dbReference>
<keyword evidence="6" id="KW-0130">Cell adhesion</keyword>
<feature type="chain" id="PRO_5042477459" evidence="12">
    <location>
        <begin position="26"/>
        <end position="422"/>
    </location>
</feature>
<proteinExistence type="inferred from homology"/>
<evidence type="ECO:0000256" key="1">
    <source>
        <dbReference type="ARBA" id="ARBA00004167"/>
    </source>
</evidence>
<dbReference type="InterPro" id="IPR013106">
    <property type="entry name" value="Ig_V-set"/>
</dbReference>
<keyword evidence="9" id="KW-1015">Disulfide bond</keyword>
<dbReference type="GO" id="GO:0016020">
    <property type="term" value="C:membrane"/>
    <property type="evidence" value="ECO:0007669"/>
    <property type="project" value="UniProtKB-SubCell"/>
</dbReference>
<name>A0AAJ7UAT8_PETMA</name>
<protein>
    <submittedName>
        <fullName evidence="15">Nectin-1-like</fullName>
    </submittedName>
</protein>
<dbReference type="SMART" id="SM00409">
    <property type="entry name" value="IG"/>
    <property type="match status" value="2"/>
</dbReference>
<dbReference type="InterPro" id="IPR007110">
    <property type="entry name" value="Ig-like_dom"/>
</dbReference>
<dbReference type="Pfam" id="PF07686">
    <property type="entry name" value="V-set"/>
    <property type="match status" value="1"/>
</dbReference>
<dbReference type="Gene3D" id="2.60.40.10">
    <property type="entry name" value="Immunoglobulins"/>
    <property type="match status" value="3"/>
</dbReference>
<organism evidence="14 15">
    <name type="scientific">Petromyzon marinus</name>
    <name type="common">Sea lamprey</name>
    <dbReference type="NCBI Taxonomy" id="7757"/>
    <lineage>
        <taxon>Eukaryota</taxon>
        <taxon>Metazoa</taxon>
        <taxon>Chordata</taxon>
        <taxon>Craniata</taxon>
        <taxon>Vertebrata</taxon>
        <taxon>Cyclostomata</taxon>
        <taxon>Hyperoartia</taxon>
        <taxon>Petromyzontiformes</taxon>
        <taxon>Petromyzontidae</taxon>
        <taxon>Petromyzon</taxon>
    </lineage>
</organism>
<feature type="transmembrane region" description="Helical" evidence="11">
    <location>
        <begin position="344"/>
        <end position="366"/>
    </location>
</feature>
<dbReference type="RefSeq" id="XP_032833036.1">
    <property type="nucleotide sequence ID" value="XM_032977145.1"/>
</dbReference>
<dbReference type="PROSITE" id="PS50835">
    <property type="entry name" value="IG_LIKE"/>
    <property type="match status" value="3"/>
</dbReference>
<evidence type="ECO:0000256" key="3">
    <source>
        <dbReference type="ARBA" id="ARBA00022692"/>
    </source>
</evidence>
<feature type="domain" description="Ig-like" evidence="13">
    <location>
        <begin position="253"/>
        <end position="334"/>
    </location>
</feature>
<feature type="domain" description="Ig-like" evidence="13">
    <location>
        <begin position="27"/>
        <end position="121"/>
    </location>
</feature>
<accession>A0AAJ7UAT8</accession>
<keyword evidence="4 12" id="KW-0732">Signal</keyword>